<feature type="active site" description="Proton donor" evidence="4">
    <location>
        <position position="48"/>
    </location>
</feature>
<evidence type="ECO:0000313" key="8">
    <source>
        <dbReference type="EMBL" id="KAJ3616049.1"/>
    </source>
</evidence>
<feature type="binding site" evidence="5">
    <location>
        <position position="112"/>
    </location>
    <ligand>
        <name>substrate</name>
    </ligand>
</feature>
<proteinExistence type="inferred from homology"/>
<dbReference type="PRINTS" id="PR00069">
    <property type="entry name" value="ALDKETRDTASE"/>
</dbReference>
<comment type="similarity">
    <text evidence="1">Belongs to the aldo/keto reductase family.</text>
</comment>
<accession>A0AA38HFN4</accession>
<dbReference type="GO" id="GO:0016616">
    <property type="term" value="F:oxidoreductase activity, acting on the CH-OH group of donors, NAD or NADP as acceptor"/>
    <property type="evidence" value="ECO:0007669"/>
    <property type="project" value="UniProtKB-ARBA"/>
</dbReference>
<dbReference type="PROSITE" id="PS00062">
    <property type="entry name" value="ALDOKETO_REDUCTASE_2"/>
    <property type="match status" value="1"/>
</dbReference>
<evidence type="ECO:0000256" key="2">
    <source>
        <dbReference type="ARBA" id="ARBA00022857"/>
    </source>
</evidence>
<keyword evidence="2" id="KW-0521">NADP</keyword>
<reference evidence="8" key="1">
    <citation type="journal article" date="2023" name="G3 (Bethesda)">
        <title>Whole genome assemblies of Zophobas morio and Tenebrio molitor.</title>
        <authorList>
            <person name="Kaur S."/>
            <person name="Stinson S.A."/>
            <person name="diCenzo G.C."/>
        </authorList>
    </citation>
    <scope>NUCLEOTIDE SEQUENCE</scope>
    <source>
        <strain evidence="8">QUZm001</strain>
    </source>
</reference>
<dbReference type="Gene3D" id="3.20.20.100">
    <property type="entry name" value="NADP-dependent oxidoreductase domain"/>
    <property type="match status" value="1"/>
</dbReference>
<dbReference type="InterPro" id="IPR023210">
    <property type="entry name" value="NADP_OxRdtase_dom"/>
</dbReference>
<dbReference type="EMBL" id="JALNTZ010003752">
    <property type="protein sequence ID" value="KAJ3616049.1"/>
    <property type="molecule type" value="Genomic_DNA"/>
</dbReference>
<dbReference type="InterPro" id="IPR036812">
    <property type="entry name" value="NAD(P)_OxRdtase_dom_sf"/>
</dbReference>
<evidence type="ECO:0000313" key="9">
    <source>
        <dbReference type="Proteomes" id="UP001168821"/>
    </source>
</evidence>
<keyword evidence="3" id="KW-0560">Oxidoreductase</keyword>
<name>A0AA38HFN4_9CUCU</name>
<organism evidence="8 9">
    <name type="scientific">Zophobas morio</name>
    <dbReference type="NCBI Taxonomy" id="2755281"/>
    <lineage>
        <taxon>Eukaryota</taxon>
        <taxon>Metazoa</taxon>
        <taxon>Ecdysozoa</taxon>
        <taxon>Arthropoda</taxon>
        <taxon>Hexapoda</taxon>
        <taxon>Insecta</taxon>
        <taxon>Pterygota</taxon>
        <taxon>Neoptera</taxon>
        <taxon>Endopterygota</taxon>
        <taxon>Coleoptera</taxon>
        <taxon>Polyphaga</taxon>
        <taxon>Cucujiformia</taxon>
        <taxon>Tenebrionidae</taxon>
        <taxon>Zophobas</taxon>
    </lineage>
</organism>
<evidence type="ECO:0000256" key="5">
    <source>
        <dbReference type="PIRSR" id="PIRSR000097-2"/>
    </source>
</evidence>
<evidence type="ECO:0000256" key="1">
    <source>
        <dbReference type="ARBA" id="ARBA00007905"/>
    </source>
</evidence>
<dbReference type="InterPro" id="IPR018170">
    <property type="entry name" value="Aldo/ket_reductase_CS"/>
</dbReference>
<evidence type="ECO:0000256" key="6">
    <source>
        <dbReference type="PIRSR" id="PIRSR000097-3"/>
    </source>
</evidence>
<dbReference type="CDD" id="cd19136">
    <property type="entry name" value="AKR_DrGR-like"/>
    <property type="match status" value="1"/>
</dbReference>
<dbReference type="PANTHER" id="PTHR43827">
    <property type="entry name" value="2,5-DIKETO-D-GLUCONIC ACID REDUCTASE"/>
    <property type="match status" value="1"/>
</dbReference>
<keyword evidence="9" id="KW-1185">Reference proteome</keyword>
<feature type="domain" description="NADP-dependent oxidoreductase" evidence="7">
    <location>
        <begin position="15"/>
        <end position="273"/>
    </location>
</feature>
<dbReference type="PANTHER" id="PTHR43827:SF3">
    <property type="entry name" value="NADP-DEPENDENT OXIDOREDUCTASE DOMAIN-CONTAINING PROTEIN"/>
    <property type="match status" value="1"/>
</dbReference>
<sequence length="286" mass="32935">METITLNTKAKMPMIGLGTYLNPGKEVKEAVKAALSLGYHHIDTAAVYNNEKEIGEVLQEFFKSNSIKREELFITSKLGISITITVNKCLYYFLKTSLSNLQISYLDLYLIHWPGVERLSPNDEQNASLRKESWKALEELYQSGRVKAIGVSNYEIKHLKELLEDCKVKPAVNQVECHPLCYPSELIKFCKDNDIVFESYSPLGTGKLLNDPKVLNIAEKHKKKASQVLIRWAFQHNLPTVPKSKTPERIRDNINIFDFQLEQEDMETLNSMNQNRHFCWNPEKVK</sequence>
<evidence type="ECO:0000256" key="3">
    <source>
        <dbReference type="ARBA" id="ARBA00023002"/>
    </source>
</evidence>
<dbReference type="PIRSF" id="PIRSF000097">
    <property type="entry name" value="AKR"/>
    <property type="match status" value="1"/>
</dbReference>
<dbReference type="Pfam" id="PF00248">
    <property type="entry name" value="Aldo_ket_red"/>
    <property type="match status" value="1"/>
</dbReference>
<dbReference type="Proteomes" id="UP001168821">
    <property type="component" value="Unassembled WGS sequence"/>
</dbReference>
<feature type="site" description="Lowers pKa of active site Tyr" evidence="6">
    <location>
        <position position="77"/>
    </location>
</feature>
<evidence type="ECO:0000256" key="4">
    <source>
        <dbReference type="PIRSR" id="PIRSR000097-1"/>
    </source>
</evidence>
<dbReference type="InterPro" id="IPR020471">
    <property type="entry name" value="AKR"/>
</dbReference>
<evidence type="ECO:0000259" key="7">
    <source>
        <dbReference type="Pfam" id="PF00248"/>
    </source>
</evidence>
<dbReference type="AlphaFoldDB" id="A0AA38HFN4"/>
<dbReference type="SUPFAM" id="SSF51430">
    <property type="entry name" value="NAD(P)-linked oxidoreductase"/>
    <property type="match status" value="1"/>
</dbReference>
<dbReference type="FunFam" id="3.20.20.100:FF:000015">
    <property type="entry name" value="Oxidoreductase, aldo/keto reductase family"/>
    <property type="match status" value="1"/>
</dbReference>
<comment type="caution">
    <text evidence="8">The sequence shown here is derived from an EMBL/GenBank/DDBJ whole genome shotgun (WGS) entry which is preliminary data.</text>
</comment>
<gene>
    <name evidence="8" type="ORF">Zmor_012099</name>
</gene>
<protein>
    <recommendedName>
        <fullName evidence="7">NADP-dependent oxidoreductase domain-containing protein</fullName>
    </recommendedName>
</protein>